<dbReference type="eggNOG" id="COG3727">
    <property type="taxonomic scope" value="Bacteria"/>
</dbReference>
<dbReference type="STRING" id="267608.RSc3439"/>
<keyword evidence="8" id="KW-1185">Reference proteome</keyword>
<comment type="similarity">
    <text evidence="6">Belongs to the vsr family.</text>
</comment>
<dbReference type="CDD" id="cd00221">
    <property type="entry name" value="Vsr"/>
    <property type="match status" value="1"/>
</dbReference>
<evidence type="ECO:0000256" key="3">
    <source>
        <dbReference type="ARBA" id="ARBA00022763"/>
    </source>
</evidence>
<dbReference type="EMBL" id="AL646052">
    <property type="protein sequence ID" value="CAD16936.1"/>
    <property type="molecule type" value="Genomic_DNA"/>
</dbReference>
<gene>
    <name evidence="7" type="primary">vsr</name>
    <name evidence="7" type="ordered locus">RSc3439</name>
</gene>
<evidence type="ECO:0000256" key="6">
    <source>
        <dbReference type="PIRNR" id="PIRNR018267"/>
    </source>
</evidence>
<dbReference type="SUPFAM" id="SSF52980">
    <property type="entry name" value="Restriction endonuclease-like"/>
    <property type="match status" value="1"/>
</dbReference>
<evidence type="ECO:0000313" key="7">
    <source>
        <dbReference type="EMBL" id="CAD16936.1"/>
    </source>
</evidence>
<dbReference type="NCBIfam" id="TIGR00632">
    <property type="entry name" value="vsr"/>
    <property type="match status" value="1"/>
</dbReference>
<dbReference type="HOGENOM" id="CLU_111913_3_0_4"/>
<comment type="function">
    <text evidence="6">May nick specific sequences that contain T:G mispairs resulting from m5C-deamination.</text>
</comment>
<dbReference type="Pfam" id="PF03852">
    <property type="entry name" value="Vsr"/>
    <property type="match status" value="1"/>
</dbReference>
<sequence length="154" mass="17938">MDTISKVARSALMARIRNKDSKPERALRSAMHRTGLRFRLHRTDLPGTPDIVLPATKIAIFVHGCFWHQHARCKLASSPRSNTEYWLPKLQRNVERDRRVAKALRQLGWAVLTVWECQTRKEISLAVALKRIHTSVRKRKDKNATQSILRRRRA</sequence>
<dbReference type="InterPro" id="IPR004603">
    <property type="entry name" value="DNA_mismatch_endonuc_vsr"/>
</dbReference>
<protein>
    <recommendedName>
        <fullName evidence="6">Very short patch repair endonuclease</fullName>
        <ecNumber evidence="6">3.1.-.-</ecNumber>
    </recommendedName>
</protein>
<evidence type="ECO:0000256" key="2">
    <source>
        <dbReference type="ARBA" id="ARBA00022759"/>
    </source>
</evidence>
<evidence type="ECO:0000256" key="1">
    <source>
        <dbReference type="ARBA" id="ARBA00022722"/>
    </source>
</evidence>
<reference evidence="7 8" key="1">
    <citation type="journal article" date="2002" name="Nature">
        <title>Genome sequence of the plant pathogen Ralstonia solanacearum.</title>
        <authorList>
            <person name="Salanoubat M."/>
            <person name="Genin S."/>
            <person name="Artiguenave F."/>
            <person name="Gouzy J."/>
            <person name="Mangenot S."/>
            <person name="Arlat M."/>
            <person name="Billault A."/>
            <person name="Brottier P."/>
            <person name="Camus J.C."/>
            <person name="Cattolico L."/>
            <person name="Chandler M."/>
            <person name="Choisne N."/>
            <person name="Claudel-Renard C."/>
            <person name="Cunnac S."/>
            <person name="Demange N."/>
            <person name="Gaspin C."/>
            <person name="Lavie M."/>
            <person name="Moisan A."/>
            <person name="Robert C."/>
            <person name="Saurin W."/>
            <person name="Schiex T."/>
            <person name="Siguier P."/>
            <person name="Thebault P."/>
            <person name="Whalen M."/>
            <person name="Wincker P."/>
            <person name="Levy M."/>
            <person name="Weissenbach J."/>
            <person name="Boucher C.A."/>
        </authorList>
    </citation>
    <scope>NUCLEOTIDE SEQUENCE [LARGE SCALE GENOMIC DNA]</scope>
    <source>
        <strain evidence="8">ATCC BAA-1114 / GMI1000</strain>
    </source>
</reference>
<evidence type="ECO:0000256" key="4">
    <source>
        <dbReference type="ARBA" id="ARBA00022801"/>
    </source>
</evidence>
<accession>Q8XTV7</accession>
<keyword evidence="5 6" id="KW-0234">DNA repair</keyword>
<dbReference type="AlphaFoldDB" id="Q8XTV7"/>
<dbReference type="PIRSF" id="PIRSF018267">
    <property type="entry name" value="VSR_endonuc"/>
    <property type="match status" value="1"/>
</dbReference>
<keyword evidence="4 6" id="KW-0378">Hydrolase</keyword>
<dbReference type="KEGG" id="rso:RSc3439"/>
<dbReference type="GO" id="GO:0004519">
    <property type="term" value="F:endonuclease activity"/>
    <property type="evidence" value="ECO:0007669"/>
    <property type="project" value="UniProtKB-KW"/>
</dbReference>
<dbReference type="EnsemblBacteria" id="CAD16936">
    <property type="protein sequence ID" value="CAD16936"/>
    <property type="gene ID" value="RSc3439"/>
</dbReference>
<organism evidence="7 8">
    <name type="scientific">Ralstonia nicotianae (strain ATCC BAA-1114 / GMI1000)</name>
    <name type="common">Ralstonia solanacearum</name>
    <dbReference type="NCBI Taxonomy" id="267608"/>
    <lineage>
        <taxon>Bacteria</taxon>
        <taxon>Pseudomonadati</taxon>
        <taxon>Pseudomonadota</taxon>
        <taxon>Betaproteobacteria</taxon>
        <taxon>Burkholderiales</taxon>
        <taxon>Burkholderiaceae</taxon>
        <taxon>Ralstonia</taxon>
        <taxon>Ralstonia solanacearum species complex</taxon>
    </lineage>
</organism>
<proteinExistence type="inferred from homology"/>
<keyword evidence="1 6" id="KW-0540">Nuclease</keyword>
<dbReference type="Gene3D" id="3.40.960.10">
    <property type="entry name" value="VSR Endonuclease"/>
    <property type="match status" value="1"/>
</dbReference>
<dbReference type="GO" id="GO:0006298">
    <property type="term" value="P:mismatch repair"/>
    <property type="evidence" value="ECO:0007669"/>
    <property type="project" value="UniProtKB-UniRule"/>
</dbReference>
<dbReference type="GO" id="GO:0016787">
    <property type="term" value="F:hydrolase activity"/>
    <property type="evidence" value="ECO:0007669"/>
    <property type="project" value="UniProtKB-KW"/>
</dbReference>
<keyword evidence="2 6" id="KW-0255">Endonuclease</keyword>
<dbReference type="EC" id="3.1.-.-" evidence="6"/>
<keyword evidence="3 6" id="KW-0227">DNA damage</keyword>
<dbReference type="RefSeq" id="WP_011003318.1">
    <property type="nucleotide sequence ID" value="NC_003295.1"/>
</dbReference>
<dbReference type="Proteomes" id="UP000001436">
    <property type="component" value="Chromosome"/>
</dbReference>
<dbReference type="REBASE" id="5774">
    <property type="entry name" value="V.RsoORF3438P"/>
</dbReference>
<evidence type="ECO:0000313" key="8">
    <source>
        <dbReference type="Proteomes" id="UP000001436"/>
    </source>
</evidence>
<evidence type="ECO:0000256" key="5">
    <source>
        <dbReference type="ARBA" id="ARBA00023204"/>
    </source>
</evidence>
<dbReference type="InterPro" id="IPR011335">
    <property type="entry name" value="Restrct_endonuc-II-like"/>
</dbReference>
<name>Q8XTV7_RALN1</name>